<dbReference type="SUPFAM" id="SSF50978">
    <property type="entry name" value="WD40 repeat-like"/>
    <property type="match status" value="1"/>
</dbReference>
<evidence type="ECO:0000256" key="4">
    <source>
        <dbReference type="ARBA" id="ARBA00022824"/>
    </source>
</evidence>
<feature type="domain" description="HMGCR/SNAP/NPC1-like sterol-sensing" evidence="10">
    <location>
        <begin position="274"/>
        <end position="436"/>
    </location>
</feature>
<feature type="transmembrane region" description="Helical" evidence="9">
    <location>
        <begin position="38"/>
        <end position="56"/>
    </location>
</feature>
<dbReference type="GO" id="GO:0045540">
    <property type="term" value="P:regulation of cholesterol biosynthetic process"/>
    <property type="evidence" value="ECO:0007669"/>
    <property type="project" value="TreeGrafter"/>
</dbReference>
<dbReference type="GO" id="GO:0032936">
    <property type="term" value="C:SREBP-SCAP complex"/>
    <property type="evidence" value="ECO:0007669"/>
    <property type="project" value="TreeGrafter"/>
</dbReference>
<dbReference type="GO" id="GO:0032934">
    <property type="term" value="F:sterol binding"/>
    <property type="evidence" value="ECO:0007669"/>
    <property type="project" value="InterPro"/>
</dbReference>
<evidence type="ECO:0000256" key="1">
    <source>
        <dbReference type="ARBA" id="ARBA00004127"/>
    </source>
</evidence>
<comment type="subcellular location">
    <subcellularLocation>
        <location evidence="1">Endomembrane system</location>
        <topology evidence="1">Multi-pass membrane protein</topology>
    </subcellularLocation>
    <subcellularLocation>
        <location evidence="2">Endoplasmic reticulum membrane</location>
    </subcellularLocation>
</comment>
<evidence type="ECO:0000256" key="8">
    <source>
        <dbReference type="SAM" id="MobiDB-lite"/>
    </source>
</evidence>
<protein>
    <recommendedName>
        <fullName evidence="10">HMGCR/SNAP/NPC1-like sterol-sensing domain-containing protein</fullName>
    </recommendedName>
</protein>
<dbReference type="EMBL" id="CP058605">
    <property type="protein sequence ID" value="QLG71367.1"/>
    <property type="molecule type" value="Genomic_DNA"/>
</dbReference>
<evidence type="ECO:0000256" key="3">
    <source>
        <dbReference type="ARBA" id="ARBA00022692"/>
    </source>
</evidence>
<dbReference type="GeneID" id="59235028"/>
<evidence type="ECO:0000259" key="10">
    <source>
        <dbReference type="Pfam" id="PF12349"/>
    </source>
</evidence>
<feature type="compositionally biased region" description="Basic and acidic residues" evidence="8">
    <location>
        <begin position="638"/>
        <end position="655"/>
    </location>
</feature>
<feature type="transmembrane region" description="Helical" evidence="9">
    <location>
        <begin position="591"/>
        <end position="612"/>
    </location>
</feature>
<dbReference type="PANTHER" id="PTHR46378">
    <property type="entry name" value="STEROL REGULATORY ELEMENT-BINDING PROTEIN CLEAVAGE-ACTIVATING PROTEIN"/>
    <property type="match status" value="1"/>
</dbReference>
<dbReference type="OrthoDB" id="1914839at2759"/>
<evidence type="ECO:0000256" key="7">
    <source>
        <dbReference type="ARBA" id="ARBA00023180"/>
    </source>
</evidence>
<dbReference type="InterPro" id="IPR030225">
    <property type="entry name" value="SCAP"/>
</dbReference>
<evidence type="ECO:0000256" key="6">
    <source>
        <dbReference type="ARBA" id="ARBA00023136"/>
    </source>
</evidence>
<feature type="transmembrane region" description="Helical" evidence="9">
    <location>
        <begin position="401"/>
        <end position="422"/>
    </location>
</feature>
<keyword evidence="6 9" id="KW-0472">Membrane</keyword>
<dbReference type="PANTHER" id="PTHR46378:SF1">
    <property type="entry name" value="STEROL REGULATORY ELEMENT-BINDING PROTEIN CLEAVAGE-ACTIVATING PROTEIN"/>
    <property type="match status" value="1"/>
</dbReference>
<evidence type="ECO:0000256" key="9">
    <source>
        <dbReference type="SAM" id="Phobius"/>
    </source>
</evidence>
<dbReference type="AlphaFoldDB" id="A0A7H9AYX4"/>
<feature type="region of interest" description="Disordered" evidence="8">
    <location>
        <begin position="634"/>
        <end position="655"/>
    </location>
</feature>
<dbReference type="KEGG" id="zmk:HG535_0B04090"/>
<keyword evidence="5 9" id="KW-1133">Transmembrane helix</keyword>
<dbReference type="GO" id="GO:0032933">
    <property type="term" value="P:SREBP signaling pathway"/>
    <property type="evidence" value="ECO:0007669"/>
    <property type="project" value="InterPro"/>
</dbReference>
<dbReference type="Proteomes" id="UP000509704">
    <property type="component" value="Chromosome 2"/>
</dbReference>
<evidence type="ECO:0000313" key="12">
    <source>
        <dbReference type="Proteomes" id="UP000509704"/>
    </source>
</evidence>
<keyword evidence="7" id="KW-0325">Glycoprotein</keyword>
<name>A0A7H9AYX4_ZYGMR</name>
<dbReference type="InterPro" id="IPR036322">
    <property type="entry name" value="WD40_repeat_dom_sf"/>
</dbReference>
<dbReference type="RefSeq" id="XP_037143095.1">
    <property type="nucleotide sequence ID" value="XM_037287200.1"/>
</dbReference>
<accession>A0A7H9AYX4</accession>
<proteinExistence type="predicted"/>
<feature type="transmembrane region" description="Helical" evidence="9">
    <location>
        <begin position="466"/>
        <end position="486"/>
    </location>
</feature>
<evidence type="ECO:0000313" key="11">
    <source>
        <dbReference type="EMBL" id="QLG71367.1"/>
    </source>
</evidence>
<feature type="transmembrane region" description="Helical" evidence="9">
    <location>
        <begin position="277"/>
        <end position="298"/>
    </location>
</feature>
<organism evidence="11 12">
    <name type="scientific">Zygotorulaspora mrakii</name>
    <name type="common">Zygosaccharomyces mrakii</name>
    <dbReference type="NCBI Taxonomy" id="42260"/>
    <lineage>
        <taxon>Eukaryota</taxon>
        <taxon>Fungi</taxon>
        <taxon>Dikarya</taxon>
        <taxon>Ascomycota</taxon>
        <taxon>Saccharomycotina</taxon>
        <taxon>Saccharomycetes</taxon>
        <taxon>Saccharomycetales</taxon>
        <taxon>Saccharomycetaceae</taxon>
        <taxon>Zygotorulaspora</taxon>
    </lineage>
</organism>
<dbReference type="Pfam" id="PF12349">
    <property type="entry name" value="Sterol-sensing"/>
    <property type="match status" value="1"/>
</dbReference>
<evidence type="ECO:0000256" key="2">
    <source>
        <dbReference type="ARBA" id="ARBA00004586"/>
    </source>
</evidence>
<dbReference type="GO" id="GO:0005789">
    <property type="term" value="C:endoplasmic reticulum membrane"/>
    <property type="evidence" value="ECO:0007669"/>
    <property type="project" value="UniProtKB-SubCell"/>
</dbReference>
<dbReference type="InterPro" id="IPR053958">
    <property type="entry name" value="HMGCR/SNAP/NPC1-like_SSD"/>
</dbReference>
<evidence type="ECO:0000256" key="5">
    <source>
        <dbReference type="ARBA" id="ARBA00022989"/>
    </source>
</evidence>
<dbReference type="GO" id="GO:0000139">
    <property type="term" value="C:Golgi membrane"/>
    <property type="evidence" value="ECO:0007669"/>
    <property type="project" value="InterPro"/>
</dbReference>
<keyword evidence="12" id="KW-1185">Reference proteome</keyword>
<sequence length="1230" mass="138869">MHSNQLKSGSYKKNVFDLSLVQFEIWCTRAIKHPRISIILPLLITFLFSYPLLWILQEPWEAFSSAKHHNYVSKMEIINLREPALFESHVDLNLLQVWVKPLMKTNILNKRMLLDSLAFQARLLKGVDDTAILSSPFHIWNHSLDALKKDPLPLRTISSNILKIPRYSLLGTWKINGVVSSASGFVISLLVNRENFANVSSLLNKNIIQLDEISNITGYHILQDANQIQRRDVDEVLKYTMISSNMWDNGVFIILCLLLMIYFIFSIQRTKNSVKSASGIAIAIVVQVVLVVISSSTITDFLFKASDENLPFHLLYLPLGVILVNNRLRVIRDVSGSTLHSYSLSERKGKSQKKISEAYDDLHERDFVCNIALSHYNSTKGVVLISLATIFAVPFSRKASCFLLISLWIGHFLQCEFFTAVLSLDFRRFESDNILVVSKSKSEAYLDQDVQPSPTSKNSLKKWCSYDQLCSVSCSIAFFLLYTVCFNRRFALTRTSTSIFYKIFTFKFSSIIPSSRPSPNAVFDHRLAADLMSDPAFVGSLEGKIDLLLSFIQPVFVLKVDKGGNEGNLSDIKVSQMFDNSSFTSAYKFEFTYALESILLVLLVISCTLLLLQKIMVKLDSINGLKTPELHQGIIPQDNEKRKEEKDHVTNQTEKLHNPENSVDQFHIKELYNQGHTLDIIDITDSKSPFVVSVGLDYKVFVWSPLVEPIPPPASIPLHRKFWPLSKVIISNDGYHIAFFSKHGNITAWSRRHMKFMWELQMKQNLSKNNAAPLEAFFRKITVPSFKRNRQQASGSKQPLKNDRVSLNTLDFITVTSVAGIDASYEQITNNPNDEDENEELVFVTAAGLIYSIDISGKIRLVNATSSDHPLISCKKLTSPRVNDRLVMCNKVGDLYVSTAVNNKWRPRKLSVNYSNVIAPKEKFCKIVSNDASLPSNDTSEMPLETDYTIELVPFVGMLVRVIGTNAELIDAQTGTLIRTISISHFKPNSLRVFHDAPTHCRFCGSASVASFSIAYTDSDHSRVVLHTFRLESRTKTSICLRVERDAREIRCLGMESAVETIHYFYNVENWCVTESNMLIGIRRVPENIVNKIGTTSISINASDEPVSLQNRKHKNSDGSSMVNSASFKIHNIWEGWTMSANGTVKLHKIPVGVNGLIVNKLGPLVSFGAKAMVVGFANIMSLFYLGHEDLLFTTENDGANSEESSLKFVNKRRDRFSHRKVPINYTNAC</sequence>
<keyword evidence="4" id="KW-0256">Endoplasmic reticulum</keyword>
<gene>
    <name evidence="11" type="ORF">HG535_0B04090</name>
</gene>
<feature type="transmembrane region" description="Helical" evidence="9">
    <location>
        <begin position="310"/>
        <end position="328"/>
    </location>
</feature>
<reference evidence="11 12" key="1">
    <citation type="submission" date="2020-07" db="EMBL/GenBank/DDBJ databases">
        <title>The yeast mating-type switching endonuclease HO is a domesticated member of an unorthodox homing genetic element family.</title>
        <authorList>
            <person name="Coughlan A.Y."/>
            <person name="Lombardi L."/>
            <person name="Braun-Galleani S."/>
            <person name="Martos A.R."/>
            <person name="Galeote V."/>
            <person name="Bigey F."/>
            <person name="Dequin S."/>
            <person name="Byrne K.P."/>
            <person name="Wolfe K.H."/>
        </authorList>
    </citation>
    <scope>NUCLEOTIDE SEQUENCE [LARGE SCALE GENOMIC DNA]</scope>
    <source>
        <strain evidence="11 12">NRRL Y-6702</strain>
    </source>
</reference>
<feature type="transmembrane region" description="Helical" evidence="9">
    <location>
        <begin position="246"/>
        <end position="265"/>
    </location>
</feature>
<keyword evidence="3 9" id="KW-0812">Transmembrane</keyword>